<proteinExistence type="predicted"/>
<name>A0AAF0CXF6_9CAUD</name>
<keyword evidence="2" id="KW-1185">Reference proteome</keyword>
<protein>
    <submittedName>
        <fullName evidence="1">Uncharacterized protein</fullName>
    </submittedName>
</protein>
<reference evidence="1" key="1">
    <citation type="submission" date="2023-03" db="EMBL/GenBank/DDBJ databases">
        <title>A Pseudomonas lysogenic bacteriophage crossing the Antarctic and Arctic, representing a new genus of Autographiviridae.</title>
        <authorList>
            <person name="Liu Z."/>
        </authorList>
    </citation>
    <scope>NUCLEOTIDE SEQUENCE</scope>
</reference>
<accession>A0AAF0CXF6</accession>
<sequence length="90" mass="10445">MINVKTSYSALDKKTFCFDTTLTIEDASKTTRQLVDKRELRSLRFITATTDAKRCYQYAKFLNDTVEMRVRRAFATTFTKVQMLTGKEAN</sequence>
<organism evidence="1 2">
    <name type="scientific">Pseudomonas phage vB_PaeM-G11</name>
    <dbReference type="NCBI Taxonomy" id="3034915"/>
    <lineage>
        <taxon>Viruses</taxon>
        <taxon>Duplodnaviria</taxon>
        <taxon>Heunggongvirae</taxon>
        <taxon>Uroviricota</taxon>
        <taxon>Caudoviricetes</taxon>
        <taxon>Autographivirales</taxon>
        <taxon>Autotranscriptaviridae</taxon>
        <taxon>Studiervirinae</taxon>
        <taxon>Gundecimvirus</taxon>
        <taxon>Gundecimvirus MG11</taxon>
    </lineage>
</organism>
<dbReference type="EMBL" id="OQ622254">
    <property type="protein sequence ID" value="WEM05599.1"/>
    <property type="molecule type" value="Genomic_DNA"/>
</dbReference>
<evidence type="ECO:0000313" key="1">
    <source>
        <dbReference type="EMBL" id="WEM05599.1"/>
    </source>
</evidence>
<dbReference type="Proteomes" id="UP001219920">
    <property type="component" value="Segment"/>
</dbReference>
<evidence type="ECO:0000313" key="2">
    <source>
        <dbReference type="Proteomes" id="UP001219920"/>
    </source>
</evidence>